<evidence type="ECO:0000313" key="1">
    <source>
        <dbReference type="EMBL" id="KAJ1082091.1"/>
    </source>
</evidence>
<reference evidence="1" key="1">
    <citation type="journal article" date="2022" name="bioRxiv">
        <title>Sequencing and chromosome-scale assembly of the giantPleurodeles waltlgenome.</title>
        <authorList>
            <person name="Brown T."/>
            <person name="Elewa A."/>
            <person name="Iarovenko S."/>
            <person name="Subramanian E."/>
            <person name="Araus A.J."/>
            <person name="Petzold A."/>
            <person name="Susuki M."/>
            <person name="Suzuki K.-i.T."/>
            <person name="Hayashi T."/>
            <person name="Toyoda A."/>
            <person name="Oliveira C."/>
            <person name="Osipova E."/>
            <person name="Leigh N.D."/>
            <person name="Simon A."/>
            <person name="Yun M.H."/>
        </authorList>
    </citation>
    <scope>NUCLEOTIDE SEQUENCE</scope>
    <source>
        <strain evidence="1">20211129_DDA</strain>
        <tissue evidence="1">Liver</tissue>
    </source>
</reference>
<protein>
    <recommendedName>
        <fullName evidence="3">Endonuclease/exonuclease/phosphatase domain-containing protein</fullName>
    </recommendedName>
</protein>
<organism evidence="1 2">
    <name type="scientific">Pleurodeles waltl</name>
    <name type="common">Iberian ribbed newt</name>
    <dbReference type="NCBI Taxonomy" id="8319"/>
    <lineage>
        <taxon>Eukaryota</taxon>
        <taxon>Metazoa</taxon>
        <taxon>Chordata</taxon>
        <taxon>Craniata</taxon>
        <taxon>Vertebrata</taxon>
        <taxon>Euteleostomi</taxon>
        <taxon>Amphibia</taxon>
        <taxon>Batrachia</taxon>
        <taxon>Caudata</taxon>
        <taxon>Salamandroidea</taxon>
        <taxon>Salamandridae</taxon>
        <taxon>Pleurodelinae</taxon>
        <taxon>Pleurodeles</taxon>
    </lineage>
</organism>
<keyword evidence="2" id="KW-1185">Reference proteome</keyword>
<sequence>MYLAVEGSAKIEEINIDHPIDHPSLQAVKLAKYLPTSALPLLIINVKIHSSLARKQETIDILLLFVTTQTTSNPTLLILMTGDFNMNLLQAETQDQIVEIHDHLWHIPSFQAFTQKKDVRGRLFANDVRHLGLRSLNSLINLGVAAQPT</sequence>
<dbReference type="AlphaFoldDB" id="A0AAV7KRQ9"/>
<dbReference type="Proteomes" id="UP001066276">
    <property type="component" value="Chromosome 12"/>
</dbReference>
<evidence type="ECO:0000313" key="2">
    <source>
        <dbReference type="Proteomes" id="UP001066276"/>
    </source>
</evidence>
<comment type="caution">
    <text evidence="1">The sequence shown here is derived from an EMBL/GenBank/DDBJ whole genome shotgun (WGS) entry which is preliminary data.</text>
</comment>
<evidence type="ECO:0008006" key="3">
    <source>
        <dbReference type="Google" id="ProtNLM"/>
    </source>
</evidence>
<proteinExistence type="predicted"/>
<gene>
    <name evidence="1" type="ORF">NDU88_002261</name>
</gene>
<name>A0AAV7KRQ9_PLEWA</name>
<accession>A0AAV7KRQ9</accession>
<dbReference type="EMBL" id="JANPWB010000016">
    <property type="protein sequence ID" value="KAJ1082091.1"/>
    <property type="molecule type" value="Genomic_DNA"/>
</dbReference>